<dbReference type="EMBL" id="AYEV01000024">
    <property type="protein sequence ID" value="ESK54895.1"/>
    <property type="molecule type" value="Genomic_DNA"/>
</dbReference>
<accession>V2V1W0</accession>
<evidence type="ECO:0000313" key="1">
    <source>
        <dbReference type="EMBL" id="ESK54895.1"/>
    </source>
</evidence>
<reference evidence="1 2" key="1">
    <citation type="submission" date="2013-10" db="EMBL/GenBank/DDBJ databases">
        <title>The Genome Sequence of Acinetobacter tjernbergiae CIP107465.</title>
        <authorList>
            <consortium name="The Broad Institute Genomics Platform"/>
            <consortium name="The Broad Institute Genome Sequencing Center for Infectious Disease"/>
            <person name="Cerqueira G."/>
            <person name="Feldgarden M."/>
            <person name="Courvalin P."/>
            <person name="Grillot-Courvalin C."/>
            <person name="Clermont D."/>
            <person name="Rocha E."/>
            <person name="Yoon E.-J."/>
            <person name="Nemec A."/>
            <person name="Young S.K."/>
            <person name="Zeng Q."/>
            <person name="Gargeya S."/>
            <person name="Fitzgerald M."/>
            <person name="Abouelleil A."/>
            <person name="Alvarado L."/>
            <person name="Berlin A.M."/>
            <person name="Chapman S.B."/>
            <person name="Gainer-Dewar J."/>
            <person name="Goldberg J."/>
            <person name="Gnerre S."/>
            <person name="Griggs A."/>
            <person name="Gujja S."/>
            <person name="Hansen M."/>
            <person name="Howarth C."/>
            <person name="Imamovic A."/>
            <person name="Ireland A."/>
            <person name="Larimer J."/>
            <person name="McCowan C."/>
            <person name="Murphy C."/>
            <person name="Pearson M."/>
            <person name="Poon T.W."/>
            <person name="Priest M."/>
            <person name="Roberts A."/>
            <person name="Saif S."/>
            <person name="Shea T."/>
            <person name="Sykes S."/>
            <person name="Wortman J."/>
            <person name="Nusbaum C."/>
            <person name="Birren B."/>
        </authorList>
    </citation>
    <scope>NUCLEOTIDE SEQUENCE [LARGE SCALE GENOMIC DNA]</scope>
    <source>
        <strain evidence="1 2">CIP 107465</strain>
    </source>
</reference>
<proteinExistence type="predicted"/>
<evidence type="ECO:0000313" key="2">
    <source>
        <dbReference type="Proteomes" id="UP000017404"/>
    </source>
</evidence>
<organism evidence="1 2">
    <name type="scientific">Acinetobacter tjernbergiae DSM 14971 = CIP 107465</name>
    <dbReference type="NCBI Taxonomy" id="1120928"/>
    <lineage>
        <taxon>Bacteria</taxon>
        <taxon>Pseudomonadati</taxon>
        <taxon>Pseudomonadota</taxon>
        <taxon>Gammaproteobacteria</taxon>
        <taxon>Moraxellales</taxon>
        <taxon>Moraxellaceae</taxon>
        <taxon>Acinetobacter</taxon>
    </lineage>
</organism>
<protein>
    <submittedName>
        <fullName evidence="1">Uncharacterized protein</fullName>
    </submittedName>
</protein>
<dbReference type="PATRIC" id="fig|1120928.5.peg.2364"/>
<keyword evidence="2" id="KW-1185">Reference proteome</keyword>
<dbReference type="RefSeq" id="WP_018679919.1">
    <property type="nucleotide sequence ID" value="NZ_AYEV01000024.1"/>
</dbReference>
<dbReference type="Proteomes" id="UP000017404">
    <property type="component" value="Unassembled WGS sequence"/>
</dbReference>
<gene>
    <name evidence="1" type="ORF">F990_02338</name>
</gene>
<comment type="caution">
    <text evidence="1">The sequence shown here is derived from an EMBL/GenBank/DDBJ whole genome shotgun (WGS) entry which is preliminary data.</text>
</comment>
<name>V2V1W0_9GAMM</name>
<sequence>MINRFGSSPGKLHDARLYGFLLDLDPKTFNLNVLLYIHLFSDFKSNKYCLEKGLVVFENASIDKFSITNDLGSGQFYIIDYVVENLGNEKFKFTFAFNDSSIDLVITAENIKLITSGLVEEKEEQFLPTDWLNLLN</sequence>
<dbReference type="AlphaFoldDB" id="V2V1W0"/>